<dbReference type="Pfam" id="PF03067">
    <property type="entry name" value="LPMO_10"/>
    <property type="match status" value="1"/>
</dbReference>
<evidence type="ECO:0000313" key="5">
    <source>
        <dbReference type="Proteomes" id="UP000594260"/>
    </source>
</evidence>
<reference evidence="4" key="1">
    <citation type="submission" date="2021-01" db="UniProtKB">
        <authorList>
            <consortium name="EnsemblMetazoa"/>
        </authorList>
    </citation>
    <scope>IDENTIFICATION</scope>
</reference>
<dbReference type="RefSeq" id="XP_022673320.1">
    <property type="nucleotide sequence ID" value="XM_022817585.1"/>
</dbReference>
<dbReference type="AlphaFoldDB" id="A0A7M7KZN3"/>
<sequence>MNTAIIWLTILCLCVIHVKTYGILKEPPARGSLWRFGYDAPVNVEDDRNDCGGTDRLWHVNSGNCGMCGDAYDLPVPRPHEVGGLYGQGLITRRYLPGEYIDVEVNFTRNMGGYFQFSICKVEDFASGTAATVTSNGTAVRRRRGNKPIKCKNRRALDIQETDEPLFTIDSSQSHFYLRVKLPKKYQCQWCILIWEYWTASPCGFDQDCDPPQGQLKACADVSILADFMDAKYPIAQTTSTSTTTKPNNAWRSRSPSLHDDSSSSKLITMFHKDFESFRNYIENLLPPEL</sequence>
<name>A0A7M7KZN3_VARDE</name>
<dbReference type="InterPro" id="IPR004302">
    <property type="entry name" value="Cellulose/chitin-bd_N"/>
</dbReference>
<dbReference type="Proteomes" id="UP000594260">
    <property type="component" value="Unplaced"/>
</dbReference>
<evidence type="ECO:0000256" key="1">
    <source>
        <dbReference type="SAM" id="MobiDB-lite"/>
    </source>
</evidence>
<organism evidence="4 5">
    <name type="scientific">Varroa destructor</name>
    <name type="common">Honeybee mite</name>
    <dbReference type="NCBI Taxonomy" id="109461"/>
    <lineage>
        <taxon>Eukaryota</taxon>
        <taxon>Metazoa</taxon>
        <taxon>Ecdysozoa</taxon>
        <taxon>Arthropoda</taxon>
        <taxon>Chelicerata</taxon>
        <taxon>Arachnida</taxon>
        <taxon>Acari</taxon>
        <taxon>Parasitiformes</taxon>
        <taxon>Mesostigmata</taxon>
        <taxon>Gamasina</taxon>
        <taxon>Dermanyssoidea</taxon>
        <taxon>Varroidae</taxon>
        <taxon>Varroa</taxon>
    </lineage>
</organism>
<feature type="region of interest" description="Disordered" evidence="1">
    <location>
        <begin position="239"/>
        <end position="263"/>
    </location>
</feature>
<dbReference type="InParanoid" id="A0A7M7KZN3"/>
<evidence type="ECO:0000313" key="4">
    <source>
        <dbReference type="EnsemblMetazoa" id="XP_022673320"/>
    </source>
</evidence>
<feature type="chain" id="PRO_5029899772" description="Chitin-binding type-4 domain-containing protein" evidence="2">
    <location>
        <begin position="21"/>
        <end position="290"/>
    </location>
</feature>
<proteinExistence type="predicted"/>
<evidence type="ECO:0000256" key="2">
    <source>
        <dbReference type="SAM" id="SignalP"/>
    </source>
</evidence>
<feature type="signal peptide" evidence="2">
    <location>
        <begin position="1"/>
        <end position="20"/>
    </location>
</feature>
<keyword evidence="5" id="KW-1185">Reference proteome</keyword>
<dbReference type="OrthoDB" id="64893at2759"/>
<protein>
    <recommendedName>
        <fullName evidence="3">Chitin-binding type-4 domain-containing protein</fullName>
    </recommendedName>
</protein>
<dbReference type="EnsemblMetazoa" id="XM_022817585">
    <property type="protein sequence ID" value="XP_022673320"/>
    <property type="gene ID" value="LOC111255527"/>
</dbReference>
<evidence type="ECO:0000259" key="3">
    <source>
        <dbReference type="Pfam" id="PF03067"/>
    </source>
</evidence>
<accession>A0A7M7KZN3</accession>
<dbReference type="KEGG" id="vde:111255527"/>
<keyword evidence="2" id="KW-0732">Signal</keyword>
<dbReference type="GeneID" id="111255527"/>
<feature type="domain" description="Chitin-binding type-4" evidence="3">
    <location>
        <begin position="22"/>
        <end position="202"/>
    </location>
</feature>